<dbReference type="RefSeq" id="WP_208059304.1">
    <property type="nucleotide sequence ID" value="NZ_CAUQMC010000028.1"/>
</dbReference>
<protein>
    <submittedName>
        <fullName evidence="1">Uncharacterized protein</fullName>
    </submittedName>
</protein>
<evidence type="ECO:0000313" key="1">
    <source>
        <dbReference type="EMBL" id="MBO1884890.1"/>
    </source>
</evidence>
<comment type="caution">
    <text evidence="1">The sequence shown here is derived from an EMBL/GenBank/DDBJ whole genome shotgun (WGS) entry which is preliminary data.</text>
</comment>
<name>A0ABS3Q033_9FLAO</name>
<gene>
    <name evidence="1" type="ORF">J4N46_10825</name>
</gene>
<proteinExistence type="predicted"/>
<organism evidence="1 2">
    <name type="scientific">Capnocytophaga bilenii</name>
    <dbReference type="NCBI Taxonomy" id="2819369"/>
    <lineage>
        <taxon>Bacteria</taxon>
        <taxon>Pseudomonadati</taxon>
        <taxon>Bacteroidota</taxon>
        <taxon>Flavobacteriia</taxon>
        <taxon>Flavobacteriales</taxon>
        <taxon>Flavobacteriaceae</taxon>
        <taxon>Capnocytophaga</taxon>
    </lineage>
</organism>
<evidence type="ECO:0000313" key="2">
    <source>
        <dbReference type="Proteomes" id="UP000681610"/>
    </source>
</evidence>
<dbReference type="EMBL" id="JAGDYP010000009">
    <property type="protein sequence ID" value="MBO1884890.1"/>
    <property type="molecule type" value="Genomic_DNA"/>
</dbReference>
<reference evidence="1 2" key="1">
    <citation type="submission" date="2021-03" db="EMBL/GenBank/DDBJ databases">
        <title>Isolation and description of Capnocytophaga bilenii sp. nov., a novel Capnocytophaga species, isolated from a gingivitis subject.</title>
        <authorList>
            <person name="Antezack A."/>
            <person name="Monnet-Corti V."/>
            <person name="La Scola B."/>
        </authorList>
    </citation>
    <scope>NUCLEOTIDE SEQUENCE [LARGE SCALE GENOMIC DNA]</scope>
    <source>
        <strain evidence="1 2">Marseille-Q4570</strain>
    </source>
</reference>
<dbReference type="Proteomes" id="UP000681610">
    <property type="component" value="Unassembled WGS sequence"/>
</dbReference>
<sequence length="62" mass="7417">METNKKIANQQQTNLHFCDERVELLDTIREIVKIEVDKRIDKLKEDKKEDLPPQDTFFIKTS</sequence>
<keyword evidence="2" id="KW-1185">Reference proteome</keyword>
<accession>A0ABS3Q033</accession>